<keyword evidence="2" id="KW-1185">Reference proteome</keyword>
<comment type="caution">
    <text evidence="1">The sequence shown here is derived from an EMBL/GenBank/DDBJ whole genome shotgun (WGS) entry which is preliminary data.</text>
</comment>
<protein>
    <submittedName>
        <fullName evidence="1">Uncharacterized protein</fullName>
    </submittedName>
</protein>
<organism evidence="1 2">
    <name type="scientific">Melastoma candidum</name>
    <dbReference type="NCBI Taxonomy" id="119954"/>
    <lineage>
        <taxon>Eukaryota</taxon>
        <taxon>Viridiplantae</taxon>
        <taxon>Streptophyta</taxon>
        <taxon>Embryophyta</taxon>
        <taxon>Tracheophyta</taxon>
        <taxon>Spermatophyta</taxon>
        <taxon>Magnoliopsida</taxon>
        <taxon>eudicotyledons</taxon>
        <taxon>Gunneridae</taxon>
        <taxon>Pentapetalae</taxon>
        <taxon>rosids</taxon>
        <taxon>malvids</taxon>
        <taxon>Myrtales</taxon>
        <taxon>Melastomataceae</taxon>
        <taxon>Melastomatoideae</taxon>
        <taxon>Melastomateae</taxon>
        <taxon>Melastoma</taxon>
    </lineage>
</organism>
<proteinExistence type="predicted"/>
<evidence type="ECO:0000313" key="2">
    <source>
        <dbReference type="Proteomes" id="UP001057402"/>
    </source>
</evidence>
<dbReference type="Proteomes" id="UP001057402">
    <property type="component" value="Chromosome 7"/>
</dbReference>
<gene>
    <name evidence="1" type="ORF">MLD38_024174</name>
</gene>
<evidence type="ECO:0000313" key="1">
    <source>
        <dbReference type="EMBL" id="KAI4339210.1"/>
    </source>
</evidence>
<dbReference type="EMBL" id="CM042886">
    <property type="protein sequence ID" value="KAI4339210.1"/>
    <property type="molecule type" value="Genomic_DNA"/>
</dbReference>
<reference evidence="2" key="1">
    <citation type="journal article" date="2023" name="Front. Plant Sci.">
        <title>Chromosomal-level genome assembly of Melastoma candidum provides insights into trichome evolution.</title>
        <authorList>
            <person name="Zhong Y."/>
            <person name="Wu W."/>
            <person name="Sun C."/>
            <person name="Zou P."/>
            <person name="Liu Y."/>
            <person name="Dai S."/>
            <person name="Zhou R."/>
        </authorList>
    </citation>
    <scope>NUCLEOTIDE SEQUENCE [LARGE SCALE GENOMIC DNA]</scope>
</reference>
<name>A0ACB9NSH3_9MYRT</name>
<sequence length="89" mass="9647">MLPFGSSRYCCLKILPGGRCLTPTKLELIKCAQVLAHLYSSPKAKYIPVCKEGDSFTFANRSGEPPSKTVAKASFWGPYYAGSLSLARA</sequence>
<accession>A0ACB9NSH3</accession>